<dbReference type="CDD" id="cd01949">
    <property type="entry name" value="GGDEF"/>
    <property type="match status" value="1"/>
</dbReference>
<keyword evidence="7" id="KW-1185">Reference proteome</keyword>
<dbReference type="Pfam" id="PF13426">
    <property type="entry name" value="PAS_9"/>
    <property type="match status" value="1"/>
</dbReference>
<dbReference type="SUPFAM" id="SSF158472">
    <property type="entry name" value="HAMP domain-like"/>
    <property type="match status" value="1"/>
</dbReference>
<dbReference type="eggNOG" id="COG2199">
    <property type="taxonomic scope" value="Bacteria"/>
</dbReference>
<evidence type="ECO:0000313" key="6">
    <source>
        <dbReference type="EMBL" id="ADL56169.1"/>
    </source>
</evidence>
<dbReference type="InterPro" id="IPR000014">
    <property type="entry name" value="PAS"/>
</dbReference>
<dbReference type="PROSITE" id="PS50113">
    <property type="entry name" value="PAC"/>
    <property type="match status" value="1"/>
</dbReference>
<dbReference type="Pfam" id="PF00990">
    <property type="entry name" value="GGDEF"/>
    <property type="match status" value="1"/>
</dbReference>
<dbReference type="CDD" id="cd00130">
    <property type="entry name" value="PAS"/>
    <property type="match status" value="1"/>
</dbReference>
<dbReference type="AlphaFoldDB" id="D9SIK6"/>
<dbReference type="InterPro" id="IPR000160">
    <property type="entry name" value="GGDEF_dom"/>
</dbReference>
<dbReference type="SMART" id="SM00086">
    <property type="entry name" value="PAC"/>
    <property type="match status" value="1"/>
</dbReference>
<dbReference type="NCBIfam" id="TIGR00229">
    <property type="entry name" value="sensory_box"/>
    <property type="match status" value="1"/>
</dbReference>
<evidence type="ECO:0000313" key="7">
    <source>
        <dbReference type="Proteomes" id="UP000001235"/>
    </source>
</evidence>
<dbReference type="SMART" id="SM00304">
    <property type="entry name" value="HAMP"/>
    <property type="match status" value="1"/>
</dbReference>
<feature type="domain" description="GGDEF" evidence="5">
    <location>
        <begin position="431"/>
        <end position="564"/>
    </location>
</feature>
<dbReference type="STRING" id="395494.Galf_2164"/>
<dbReference type="PANTHER" id="PTHR46663">
    <property type="entry name" value="DIGUANYLATE CYCLASE DGCT-RELATED"/>
    <property type="match status" value="1"/>
</dbReference>
<dbReference type="CDD" id="cd06225">
    <property type="entry name" value="HAMP"/>
    <property type="match status" value="1"/>
</dbReference>
<accession>D9SIK6</accession>
<sequence length="565" mass="63765">MNLKLSWRELGVQKKLHILIQGSLIILFLISMNWVIERFETQIISHAEQRADETADGLINGMNLLMLTGAISNPLNRQLLLEKTRRSEGVRELRIVRGDSVVSQFGPGLPEERAQDDMDRTALATGKSAFRRIDEPGKPPMLRVVVPFIAQKDFRGTNCMSCHNAAEGSVNGLASVNIDLSQDMANLADIKRSLWIGHLLIQLFLSWLIWLFVRNLIERNIADPVKKLKLTMAEIQHNNDLSKRADVDERNPDIGDMARSFNSLLGTLEQANERLELFAKMFENSSEAIIITDADKRILTVNPAFELITQYRSEEVIGCDPKILSSGKQTAEYYQAMWSTIEAAGKWSGEIWNRRKNGEVYPQWLSIGAVKNHNGKVINYISLFSDITQRKEDEHRIEMLAHYDVLTKLPNRALFADRLQHALQVADRSHRKVGLMFLDLDKFKAINDTLGHLAGDQLLQSVAERLSRCVRQSDTVCRQGGDEFMILLEEIHSPLDIEGVAQKIALEMSMPHQMGEESRVVSFSIGAAIYPDHAIDSEKLSQCADQAMYQAKEAGRNNFKLYGAG</sequence>
<protein>
    <submittedName>
        <fullName evidence="6">Diguanylate cyclase with PAS/PAC sensor</fullName>
    </submittedName>
</protein>
<dbReference type="GO" id="GO:0016020">
    <property type="term" value="C:membrane"/>
    <property type="evidence" value="ECO:0007669"/>
    <property type="project" value="InterPro"/>
</dbReference>
<dbReference type="InterPro" id="IPR029787">
    <property type="entry name" value="Nucleotide_cyclase"/>
</dbReference>
<dbReference type="PROSITE" id="PS50112">
    <property type="entry name" value="PAS"/>
    <property type="match status" value="1"/>
</dbReference>
<dbReference type="Gene3D" id="6.10.340.10">
    <property type="match status" value="1"/>
</dbReference>
<dbReference type="Proteomes" id="UP000001235">
    <property type="component" value="Chromosome"/>
</dbReference>
<dbReference type="GO" id="GO:0003824">
    <property type="term" value="F:catalytic activity"/>
    <property type="evidence" value="ECO:0007669"/>
    <property type="project" value="UniProtKB-ARBA"/>
</dbReference>
<gene>
    <name evidence="6" type="ordered locus">Galf_2164</name>
</gene>
<organism evidence="6 7">
    <name type="scientific">Gallionella capsiferriformans (strain ES-2)</name>
    <name type="common">Gallionella ferruginea capsiferriformans (strain ES-2)</name>
    <dbReference type="NCBI Taxonomy" id="395494"/>
    <lineage>
        <taxon>Bacteria</taxon>
        <taxon>Pseudomonadati</taxon>
        <taxon>Pseudomonadota</taxon>
        <taxon>Betaproteobacteria</taxon>
        <taxon>Nitrosomonadales</taxon>
        <taxon>Gallionellaceae</taxon>
        <taxon>Gallionella</taxon>
    </lineage>
</organism>
<evidence type="ECO:0000259" key="4">
    <source>
        <dbReference type="PROSITE" id="PS50885"/>
    </source>
</evidence>
<dbReference type="KEGG" id="gca:Galf_2164"/>
<dbReference type="HOGENOM" id="CLU_035215_0_0_4"/>
<dbReference type="InterPro" id="IPR000700">
    <property type="entry name" value="PAS-assoc_C"/>
</dbReference>
<keyword evidence="1" id="KW-1133">Transmembrane helix</keyword>
<evidence type="ECO:0000259" key="5">
    <source>
        <dbReference type="PROSITE" id="PS50887"/>
    </source>
</evidence>
<dbReference type="SMART" id="SM00091">
    <property type="entry name" value="PAS"/>
    <property type="match status" value="1"/>
</dbReference>
<dbReference type="NCBIfam" id="TIGR00254">
    <property type="entry name" value="GGDEF"/>
    <property type="match status" value="1"/>
</dbReference>
<dbReference type="Gene3D" id="3.30.450.290">
    <property type="match status" value="1"/>
</dbReference>
<dbReference type="GO" id="GO:0007165">
    <property type="term" value="P:signal transduction"/>
    <property type="evidence" value="ECO:0007669"/>
    <property type="project" value="InterPro"/>
</dbReference>
<dbReference type="OrthoDB" id="8526884at2"/>
<dbReference type="SUPFAM" id="SSF55785">
    <property type="entry name" value="PYP-like sensor domain (PAS domain)"/>
    <property type="match status" value="1"/>
</dbReference>
<dbReference type="SMART" id="SM00267">
    <property type="entry name" value="GGDEF"/>
    <property type="match status" value="1"/>
</dbReference>
<evidence type="ECO:0000259" key="2">
    <source>
        <dbReference type="PROSITE" id="PS50112"/>
    </source>
</evidence>
<dbReference type="PANTHER" id="PTHR46663:SF3">
    <property type="entry name" value="SLL0267 PROTEIN"/>
    <property type="match status" value="1"/>
</dbReference>
<keyword evidence="1" id="KW-0472">Membrane</keyword>
<dbReference type="InterPro" id="IPR003660">
    <property type="entry name" value="HAMP_dom"/>
</dbReference>
<feature type="domain" description="PAC" evidence="3">
    <location>
        <begin position="347"/>
        <end position="399"/>
    </location>
</feature>
<evidence type="ECO:0000259" key="3">
    <source>
        <dbReference type="PROSITE" id="PS50113"/>
    </source>
</evidence>
<feature type="domain" description="PAS" evidence="2">
    <location>
        <begin position="274"/>
        <end position="318"/>
    </location>
</feature>
<dbReference type="PROSITE" id="PS50885">
    <property type="entry name" value="HAMP"/>
    <property type="match status" value="1"/>
</dbReference>
<dbReference type="RefSeq" id="WP_013294100.1">
    <property type="nucleotide sequence ID" value="NC_014394.1"/>
</dbReference>
<dbReference type="PROSITE" id="PS50887">
    <property type="entry name" value="GGDEF"/>
    <property type="match status" value="1"/>
</dbReference>
<dbReference type="Pfam" id="PF00672">
    <property type="entry name" value="HAMP"/>
    <property type="match status" value="1"/>
</dbReference>
<name>D9SIK6_GALCS</name>
<reference evidence="6 7" key="1">
    <citation type="submission" date="2010-08" db="EMBL/GenBank/DDBJ databases">
        <title>Complete sequence of Gallionella capsiferriformans ES-2.</title>
        <authorList>
            <consortium name="US DOE Joint Genome Institute"/>
            <person name="Lucas S."/>
            <person name="Copeland A."/>
            <person name="Lapidus A."/>
            <person name="Cheng J.-F."/>
            <person name="Bruce D."/>
            <person name="Goodwin L."/>
            <person name="Pitluck S."/>
            <person name="Chertkov O."/>
            <person name="Davenport K.W."/>
            <person name="Detter J.C."/>
            <person name="Han C."/>
            <person name="Tapia R."/>
            <person name="Land M."/>
            <person name="Hauser L."/>
            <person name="Chang Y.-J."/>
            <person name="Jeffries C."/>
            <person name="Kyrpides N."/>
            <person name="Ivanova N."/>
            <person name="Mikhailova N."/>
            <person name="Shelobolina E.S."/>
            <person name="Picardal F."/>
            <person name="Roden E."/>
            <person name="Emerson D."/>
            <person name="Woyke T."/>
        </authorList>
    </citation>
    <scope>NUCLEOTIDE SEQUENCE [LARGE SCALE GENOMIC DNA]</scope>
    <source>
        <strain evidence="6 7">ES-2</strain>
    </source>
</reference>
<dbReference type="Gene3D" id="3.30.450.20">
    <property type="entry name" value="PAS domain"/>
    <property type="match status" value="1"/>
</dbReference>
<dbReference type="InterPro" id="IPR001610">
    <property type="entry name" value="PAC"/>
</dbReference>
<feature type="transmembrane region" description="Helical" evidence="1">
    <location>
        <begin position="16"/>
        <end position="36"/>
    </location>
</feature>
<keyword evidence="1" id="KW-0812">Transmembrane</keyword>
<feature type="transmembrane region" description="Helical" evidence="1">
    <location>
        <begin position="194"/>
        <end position="213"/>
    </location>
</feature>
<proteinExistence type="predicted"/>
<dbReference type="EMBL" id="CP002159">
    <property type="protein sequence ID" value="ADL56169.1"/>
    <property type="molecule type" value="Genomic_DNA"/>
</dbReference>
<dbReference type="SUPFAM" id="SSF55073">
    <property type="entry name" value="Nucleotide cyclase"/>
    <property type="match status" value="1"/>
</dbReference>
<dbReference type="FunFam" id="3.30.70.270:FF:000001">
    <property type="entry name" value="Diguanylate cyclase domain protein"/>
    <property type="match status" value="1"/>
</dbReference>
<evidence type="ECO:0000256" key="1">
    <source>
        <dbReference type="SAM" id="Phobius"/>
    </source>
</evidence>
<dbReference type="eggNOG" id="COG5000">
    <property type="taxonomic scope" value="Bacteria"/>
</dbReference>
<dbReference type="Gene3D" id="3.30.70.270">
    <property type="match status" value="1"/>
</dbReference>
<dbReference type="InterPro" id="IPR052163">
    <property type="entry name" value="DGC-Regulatory_Protein"/>
</dbReference>
<dbReference type="InterPro" id="IPR035965">
    <property type="entry name" value="PAS-like_dom_sf"/>
</dbReference>
<dbReference type="InterPro" id="IPR043128">
    <property type="entry name" value="Rev_trsase/Diguanyl_cyclase"/>
</dbReference>
<feature type="domain" description="HAMP" evidence="4">
    <location>
        <begin position="219"/>
        <end position="273"/>
    </location>
</feature>